<keyword evidence="3 5" id="KW-1133">Transmembrane helix</keyword>
<evidence type="ECO:0000256" key="5">
    <source>
        <dbReference type="SAM" id="Phobius"/>
    </source>
</evidence>
<dbReference type="GO" id="GO:0016020">
    <property type="term" value="C:membrane"/>
    <property type="evidence" value="ECO:0007669"/>
    <property type="project" value="UniProtKB-SubCell"/>
</dbReference>
<gene>
    <name evidence="6" type="ORF">IFO71_10095</name>
</gene>
<feature type="transmembrane region" description="Helical" evidence="5">
    <location>
        <begin position="62"/>
        <end position="81"/>
    </location>
</feature>
<keyword evidence="2 5" id="KW-0812">Transmembrane</keyword>
<proteinExistence type="predicted"/>
<organism evidence="6 7">
    <name type="scientific">Pseudomarimonas arenosa</name>
    <dbReference type="NCBI Taxonomy" id="2774145"/>
    <lineage>
        <taxon>Bacteria</taxon>
        <taxon>Pseudomonadati</taxon>
        <taxon>Pseudomonadota</taxon>
        <taxon>Gammaproteobacteria</taxon>
        <taxon>Lysobacterales</taxon>
        <taxon>Lysobacteraceae</taxon>
        <taxon>Pseudomarimonas</taxon>
    </lineage>
</organism>
<evidence type="ECO:0000256" key="1">
    <source>
        <dbReference type="ARBA" id="ARBA00004141"/>
    </source>
</evidence>
<dbReference type="Pfam" id="PF13564">
    <property type="entry name" value="DoxX_2"/>
    <property type="match status" value="1"/>
</dbReference>
<dbReference type="EMBL" id="JACYTR010000017">
    <property type="protein sequence ID" value="MBD8526086.1"/>
    <property type="molecule type" value="Genomic_DNA"/>
</dbReference>
<protein>
    <submittedName>
        <fullName evidence="6">DoxX family protein</fullName>
    </submittedName>
</protein>
<evidence type="ECO:0000313" key="6">
    <source>
        <dbReference type="EMBL" id="MBD8526086.1"/>
    </source>
</evidence>
<evidence type="ECO:0000256" key="4">
    <source>
        <dbReference type="ARBA" id="ARBA00023136"/>
    </source>
</evidence>
<dbReference type="InterPro" id="IPR032808">
    <property type="entry name" value="DoxX"/>
</dbReference>
<name>A0AAW3ZP81_9GAMM</name>
<evidence type="ECO:0000256" key="2">
    <source>
        <dbReference type="ARBA" id="ARBA00022692"/>
    </source>
</evidence>
<comment type="caution">
    <text evidence="6">The sequence shown here is derived from an EMBL/GenBank/DDBJ whole genome shotgun (WGS) entry which is preliminary data.</text>
</comment>
<dbReference type="Proteomes" id="UP000613768">
    <property type="component" value="Unassembled WGS sequence"/>
</dbReference>
<keyword evidence="4 5" id="KW-0472">Membrane</keyword>
<feature type="transmembrane region" description="Helical" evidence="5">
    <location>
        <begin position="39"/>
        <end position="57"/>
    </location>
</feature>
<comment type="subcellular location">
    <subcellularLocation>
        <location evidence="1">Membrane</location>
        <topology evidence="1">Multi-pass membrane protein</topology>
    </subcellularLocation>
</comment>
<dbReference type="AlphaFoldDB" id="A0AAW3ZP81"/>
<evidence type="ECO:0000256" key="3">
    <source>
        <dbReference type="ARBA" id="ARBA00022989"/>
    </source>
</evidence>
<feature type="transmembrane region" description="Helical" evidence="5">
    <location>
        <begin position="87"/>
        <end position="104"/>
    </location>
</feature>
<sequence>MIRLLTYLLALVFFASGGAKLAALPFELEAFARWGYPLWFMYLTGALEVAGALGLLIPRLSALAAACLGLLMIGAVATHALHAEWPMLALASTIMLLAGWRGWVGRAQIASLFVTRPGQAGAP</sequence>
<keyword evidence="7" id="KW-1185">Reference proteome</keyword>
<reference evidence="6 7" key="1">
    <citation type="submission" date="2020-09" db="EMBL/GenBank/DDBJ databases">
        <title>Pseudoxanthomonas sp. CAU 1598 isolated from sand of Yaerae Beach.</title>
        <authorList>
            <person name="Kim W."/>
        </authorList>
    </citation>
    <scope>NUCLEOTIDE SEQUENCE [LARGE SCALE GENOMIC DNA]</scope>
    <source>
        <strain evidence="6 7">CAU 1598</strain>
    </source>
</reference>
<accession>A0AAW3ZP81</accession>
<evidence type="ECO:0000313" key="7">
    <source>
        <dbReference type="Proteomes" id="UP000613768"/>
    </source>
</evidence>